<feature type="compositionally biased region" description="Acidic residues" evidence="1">
    <location>
        <begin position="432"/>
        <end position="447"/>
    </location>
</feature>
<dbReference type="AlphaFoldDB" id="A0A6I8U5F6"/>
<evidence type="ECO:0000313" key="3">
    <source>
        <dbReference type="EnsemblMetazoa" id="AAEL027398-PA"/>
    </source>
</evidence>
<gene>
    <name evidence="3" type="primary">110678164</name>
</gene>
<dbReference type="InParanoid" id="A0A6I8U5F6"/>
<evidence type="ECO:0000256" key="1">
    <source>
        <dbReference type="SAM" id="MobiDB-lite"/>
    </source>
</evidence>
<feature type="compositionally biased region" description="Low complexity" evidence="1">
    <location>
        <begin position="316"/>
        <end position="333"/>
    </location>
</feature>
<feature type="compositionally biased region" description="Polar residues" evidence="1">
    <location>
        <begin position="456"/>
        <end position="467"/>
    </location>
</feature>
<feature type="region of interest" description="Disordered" evidence="1">
    <location>
        <begin position="247"/>
        <end position="467"/>
    </location>
</feature>
<reference evidence="3" key="2">
    <citation type="submission" date="2020-05" db="UniProtKB">
        <authorList>
            <consortium name="EnsemblMetazoa"/>
        </authorList>
    </citation>
    <scope>IDENTIFICATION</scope>
    <source>
        <strain evidence="3">LVP_AGWG</strain>
    </source>
</reference>
<feature type="signal peptide" evidence="2">
    <location>
        <begin position="1"/>
        <end position="18"/>
    </location>
</feature>
<dbReference type="Pfam" id="PF15998">
    <property type="entry name" value="DUF4773"/>
    <property type="match status" value="1"/>
</dbReference>
<keyword evidence="4" id="KW-1185">Reference proteome</keyword>
<feature type="compositionally biased region" description="Acidic residues" evidence="1">
    <location>
        <begin position="255"/>
        <end position="275"/>
    </location>
</feature>
<feature type="compositionally biased region" description="Acidic residues" evidence="1">
    <location>
        <begin position="400"/>
        <end position="422"/>
    </location>
</feature>
<accession>A0A6I8U5F6</accession>
<feature type="compositionally biased region" description="Low complexity" evidence="1">
    <location>
        <begin position="354"/>
        <end position="376"/>
    </location>
</feature>
<dbReference type="EnsemblMetazoa" id="AAEL027398-RA">
    <property type="protein sequence ID" value="AAEL027398-PA"/>
    <property type="gene ID" value="AAEL027398"/>
</dbReference>
<protein>
    <submittedName>
        <fullName evidence="3">Uncharacterized protein</fullName>
    </submittedName>
</protein>
<feature type="compositionally biased region" description="Polar residues" evidence="1">
    <location>
        <begin position="341"/>
        <end position="351"/>
    </location>
</feature>
<dbReference type="Proteomes" id="UP000008820">
    <property type="component" value="Chromosome 1"/>
</dbReference>
<dbReference type="PANTHER" id="PTHR36299:SF3">
    <property type="entry name" value="FI03431P"/>
    <property type="match status" value="1"/>
</dbReference>
<dbReference type="InterPro" id="IPR031941">
    <property type="entry name" value="DUF4773"/>
</dbReference>
<reference evidence="3 4" key="1">
    <citation type="submission" date="2017-06" db="EMBL/GenBank/DDBJ databases">
        <title>Aedes aegypti genome working group (AGWG) sequencing and assembly.</title>
        <authorList>
            <consortium name="Aedes aegypti Genome Working Group (AGWG)"/>
            <person name="Matthews B.J."/>
        </authorList>
    </citation>
    <scope>NUCLEOTIDE SEQUENCE [LARGE SCALE GENOMIC DNA]</scope>
    <source>
        <strain evidence="3 4">LVP_AGWG</strain>
    </source>
</reference>
<dbReference type="PANTHER" id="PTHR36299">
    <property type="entry name" value="AGAP008005-PA"/>
    <property type="match status" value="1"/>
</dbReference>
<dbReference type="OrthoDB" id="5952164at2759"/>
<proteinExistence type="predicted"/>
<feature type="compositionally biased region" description="Acidic residues" evidence="1">
    <location>
        <begin position="283"/>
        <end position="306"/>
    </location>
</feature>
<keyword evidence="2" id="KW-0732">Signal</keyword>
<organism evidence="3 4">
    <name type="scientific">Aedes aegypti</name>
    <name type="common">Yellowfever mosquito</name>
    <name type="synonym">Culex aegypti</name>
    <dbReference type="NCBI Taxonomy" id="7159"/>
    <lineage>
        <taxon>Eukaryota</taxon>
        <taxon>Metazoa</taxon>
        <taxon>Ecdysozoa</taxon>
        <taxon>Arthropoda</taxon>
        <taxon>Hexapoda</taxon>
        <taxon>Insecta</taxon>
        <taxon>Pterygota</taxon>
        <taxon>Neoptera</taxon>
        <taxon>Endopterygota</taxon>
        <taxon>Diptera</taxon>
        <taxon>Nematocera</taxon>
        <taxon>Culicoidea</taxon>
        <taxon>Culicidae</taxon>
        <taxon>Culicinae</taxon>
        <taxon>Aedini</taxon>
        <taxon>Aedes</taxon>
        <taxon>Stegomyia</taxon>
    </lineage>
</organism>
<evidence type="ECO:0000256" key="2">
    <source>
        <dbReference type="SAM" id="SignalP"/>
    </source>
</evidence>
<sequence>MRLHIIVVILALVSLSHARVLEKKAIKLTNKSPIVLRQDVEEYSDSENAVDGNISESNAVDEADASEIVNCYEVNCNEASNVNADEETNSENNEVLQEINQVPQEPVSEAPVVNTDDANPINRYCKCTTFECNCCRDFALPLVPVKGPGCASVQYLEGNRMSIGVKFGDRVLASRVISGRKATPVCITLPGGYNRFCGRVYGINRRADDHFKACLGLELRADNEIEAVLRVSCFKFGPRGLSVIEAEPLPPVVDVDGDEDEDDEDDDDDDDEGDDLLGTLGIADDDDDDDDEEDDEEEGAELEEPEVQSSEPGYTGFSLLEGDFLGDLLGTTGQKKKKANTNKIDTTQPLTKNAAIPKPAKKATVPVVESANITVTKTKDKDDDGSDEITDIVESIVTGGDDDSAENDDDDDDDDDEDDEDSKETKGVTEETTNDEDDYEESGEENDVNNHEESTDTAQTKKPNYGFSWNNLTRLFRIIS</sequence>
<feature type="chain" id="PRO_5043994596" evidence="2">
    <location>
        <begin position="19"/>
        <end position="480"/>
    </location>
</feature>
<name>A0A6I8U5F6_AEDAE</name>
<evidence type="ECO:0000313" key="4">
    <source>
        <dbReference type="Proteomes" id="UP000008820"/>
    </source>
</evidence>